<dbReference type="InterPro" id="IPR010707">
    <property type="entry name" value="DUF1285"/>
</dbReference>
<protein>
    <recommendedName>
        <fullName evidence="5">Proteophosphoglycan</fullName>
    </recommendedName>
</protein>
<dbReference type="RefSeq" id="WP_147045503.1">
    <property type="nucleotide sequence ID" value="NZ_BJZV01000004.1"/>
</dbReference>
<name>A0A512JGU1_9HYPH</name>
<dbReference type="InterPro" id="IPR023361">
    <property type="entry name" value="DUF1285_beta_roll_sf"/>
</dbReference>
<dbReference type="OrthoDB" id="3078366at2"/>
<dbReference type="InterPro" id="IPR048341">
    <property type="entry name" value="DUF1285_N"/>
</dbReference>
<comment type="caution">
    <text evidence="3">The sequence shown here is derived from an EMBL/GenBank/DDBJ whole genome shotgun (WGS) entry which is preliminary data.</text>
</comment>
<dbReference type="Pfam" id="PF21028">
    <property type="entry name" value="DUF1285_C"/>
    <property type="match status" value="1"/>
</dbReference>
<keyword evidence="4" id="KW-1185">Reference proteome</keyword>
<evidence type="ECO:0000313" key="3">
    <source>
        <dbReference type="EMBL" id="GEP09180.1"/>
    </source>
</evidence>
<evidence type="ECO:0000259" key="1">
    <source>
        <dbReference type="Pfam" id="PF06938"/>
    </source>
</evidence>
<evidence type="ECO:0008006" key="5">
    <source>
        <dbReference type="Google" id="ProtNLM"/>
    </source>
</evidence>
<dbReference type="Pfam" id="PF06938">
    <property type="entry name" value="DUF1285_N"/>
    <property type="match status" value="1"/>
</dbReference>
<reference evidence="3 4" key="1">
    <citation type="submission" date="2019-07" db="EMBL/GenBank/DDBJ databases">
        <title>Whole genome shotgun sequence of Methylobacterium gnaphalii NBRC 107716.</title>
        <authorList>
            <person name="Hosoyama A."/>
            <person name="Uohara A."/>
            <person name="Ohji S."/>
            <person name="Ichikawa N."/>
        </authorList>
    </citation>
    <scope>NUCLEOTIDE SEQUENCE [LARGE SCALE GENOMIC DNA]</scope>
    <source>
        <strain evidence="3 4">NBRC 107716</strain>
    </source>
</reference>
<gene>
    <name evidence="3" type="ORF">MGN01_10250</name>
</gene>
<organism evidence="3 4">
    <name type="scientific">Methylobacterium gnaphalii</name>
    <dbReference type="NCBI Taxonomy" id="1010610"/>
    <lineage>
        <taxon>Bacteria</taxon>
        <taxon>Pseudomonadati</taxon>
        <taxon>Pseudomonadota</taxon>
        <taxon>Alphaproteobacteria</taxon>
        <taxon>Hyphomicrobiales</taxon>
        <taxon>Methylobacteriaceae</taxon>
        <taxon>Methylobacterium</taxon>
    </lineage>
</organism>
<dbReference type="AlphaFoldDB" id="A0A512JGU1"/>
<dbReference type="Proteomes" id="UP000321750">
    <property type="component" value="Unassembled WGS sequence"/>
</dbReference>
<feature type="domain" description="DUF1285" evidence="2">
    <location>
        <begin position="98"/>
        <end position="191"/>
    </location>
</feature>
<evidence type="ECO:0000259" key="2">
    <source>
        <dbReference type="Pfam" id="PF21028"/>
    </source>
</evidence>
<dbReference type="InterPro" id="IPR048342">
    <property type="entry name" value="DUF1285_C"/>
</dbReference>
<sequence>MTPDPTPAAVDPALGRLSAALGALPKRGPPPVEQWHPEHCGEIDIRIAADGTWFHEGAPIRRPALVKLFSTILRREPDGTTVLVTPAERMTITVDDAPFLAVEMAVEGEGEARRIGFRTNVDDLVPLDESHPIRFEQDGSGGLKPYVKVRGGLWALLTRALTHELMDLVEEREVDGEPWLGLTAGGTFHAIARSASLEATE</sequence>
<dbReference type="EMBL" id="BJZV01000004">
    <property type="protein sequence ID" value="GEP09180.1"/>
    <property type="molecule type" value="Genomic_DNA"/>
</dbReference>
<proteinExistence type="predicted"/>
<dbReference type="PIRSF" id="PIRSF029557">
    <property type="entry name" value="UCP029557"/>
    <property type="match status" value="1"/>
</dbReference>
<feature type="domain" description="DUF1285" evidence="1">
    <location>
        <begin position="30"/>
        <end position="97"/>
    </location>
</feature>
<evidence type="ECO:0000313" key="4">
    <source>
        <dbReference type="Proteomes" id="UP000321750"/>
    </source>
</evidence>
<accession>A0A512JGU1</accession>
<dbReference type="Gene3D" id="2.30.270.10">
    <property type="entry name" value="duf1285 protein"/>
    <property type="match status" value="1"/>
</dbReference>
<dbReference type="Gene3D" id="3.10.540.10">
    <property type="entry name" value="duf1285 like domain"/>
    <property type="match status" value="1"/>
</dbReference>